<dbReference type="Pfam" id="PF05960">
    <property type="entry name" value="DUF885"/>
    <property type="match status" value="1"/>
</dbReference>
<keyword evidence="1" id="KW-0732">Signal</keyword>
<reference evidence="2 3" key="1">
    <citation type="submission" date="2023-12" db="EMBL/GenBank/DDBJ databases">
        <title>the genome sequence of Hyalangium sp. s54d21.</title>
        <authorList>
            <person name="Zhang X."/>
        </authorList>
    </citation>
    <scope>NUCLEOTIDE SEQUENCE [LARGE SCALE GENOMIC DNA]</scope>
    <source>
        <strain evidence="3">s54d21</strain>
    </source>
</reference>
<organism evidence="2 3">
    <name type="scientific">Hyalangium rubrum</name>
    <dbReference type="NCBI Taxonomy" id="3103134"/>
    <lineage>
        <taxon>Bacteria</taxon>
        <taxon>Pseudomonadati</taxon>
        <taxon>Myxococcota</taxon>
        <taxon>Myxococcia</taxon>
        <taxon>Myxococcales</taxon>
        <taxon>Cystobacterineae</taxon>
        <taxon>Archangiaceae</taxon>
        <taxon>Hyalangium</taxon>
    </lineage>
</organism>
<protein>
    <submittedName>
        <fullName evidence="2">DUF885 domain-containing protein</fullName>
    </submittedName>
</protein>
<evidence type="ECO:0000313" key="3">
    <source>
        <dbReference type="Proteomes" id="UP001291309"/>
    </source>
</evidence>
<feature type="chain" id="PRO_5045765009" evidence="1">
    <location>
        <begin position="26"/>
        <end position="603"/>
    </location>
</feature>
<sequence length="603" mass="68315">MRMLLFLGITALVSAGCRSSSSSVAAEASAASADERLTRLVEEHFEETLVLSPVRATMIGDNRYNDRFTNNLSDEHRARRRALYERSLEAARKLDPAALSPEQRLTHTLFVEDVEEELDEERFPQHLLPINQFYSTPNFFVQLGSGKGVHPFKTVKDYEDFLARVDGFLAWNESAIARLREGIEKGIVLPRVLVERTLPQLAAHVVDKPEDSLFFQPVKNFPEGMAEADRARLTETWRATIRDRLVPAYRRLHDFLRDEYLPRARPTVGLSALPGGSEWYAYLVRKTTTTDLTPDALHALGLREVARIHGEMDAVIQQLSFKGDRKAFEAHLEKLPELRFKSREDMLQRYRETKARVDALTPRLFDLIPKQDYEVRAVEAFREKSAAGGSYMSASPDGSRPGVFYLNTRGYADAPFIGMEALTLHEGAPGHHFQISIQQTLERLPRFRRFGGYTAYAEGWGLYAETLGAELGMYQDPYQRYGALSSELWRAIRLVLDTGLHAKGWTREQAIAWALENSPSDEPRVTAEVERFIAIPSQALAYKVGQLKISELRARAEKTLGPAFDIKAFHRQVLEDGALPLKVLESKVDRWLVARQAEQKGAQ</sequence>
<dbReference type="PANTHER" id="PTHR33361">
    <property type="entry name" value="GLR0591 PROTEIN"/>
    <property type="match status" value="1"/>
</dbReference>
<dbReference type="PANTHER" id="PTHR33361:SF16">
    <property type="entry name" value="DUF885 DOMAIN-CONTAINING PROTEIN"/>
    <property type="match status" value="1"/>
</dbReference>
<dbReference type="RefSeq" id="WP_321552040.1">
    <property type="nucleotide sequence ID" value="NZ_JAXIVS010000033.1"/>
</dbReference>
<dbReference type="Proteomes" id="UP001291309">
    <property type="component" value="Unassembled WGS sequence"/>
</dbReference>
<evidence type="ECO:0000256" key="1">
    <source>
        <dbReference type="SAM" id="SignalP"/>
    </source>
</evidence>
<accession>A0ABU5HIQ1</accession>
<gene>
    <name evidence="2" type="ORF">SYV04_43485</name>
</gene>
<comment type="caution">
    <text evidence="2">The sequence shown here is derived from an EMBL/GenBank/DDBJ whole genome shotgun (WGS) entry which is preliminary data.</text>
</comment>
<dbReference type="PROSITE" id="PS51257">
    <property type="entry name" value="PROKAR_LIPOPROTEIN"/>
    <property type="match status" value="1"/>
</dbReference>
<dbReference type="EMBL" id="JAXIVS010000033">
    <property type="protein sequence ID" value="MDY7233330.1"/>
    <property type="molecule type" value="Genomic_DNA"/>
</dbReference>
<name>A0ABU5HIQ1_9BACT</name>
<dbReference type="InterPro" id="IPR010281">
    <property type="entry name" value="DUF885"/>
</dbReference>
<keyword evidence="3" id="KW-1185">Reference proteome</keyword>
<evidence type="ECO:0000313" key="2">
    <source>
        <dbReference type="EMBL" id="MDY7233330.1"/>
    </source>
</evidence>
<proteinExistence type="predicted"/>
<feature type="signal peptide" evidence="1">
    <location>
        <begin position="1"/>
        <end position="25"/>
    </location>
</feature>